<gene>
    <name evidence="1" type="ORF">I7I51_03258</name>
</gene>
<organism evidence="1 2">
    <name type="scientific">Ajellomyces capsulatus</name>
    <name type="common">Darling's disease fungus</name>
    <name type="synonym">Histoplasma capsulatum</name>
    <dbReference type="NCBI Taxonomy" id="5037"/>
    <lineage>
        <taxon>Eukaryota</taxon>
        <taxon>Fungi</taxon>
        <taxon>Dikarya</taxon>
        <taxon>Ascomycota</taxon>
        <taxon>Pezizomycotina</taxon>
        <taxon>Eurotiomycetes</taxon>
        <taxon>Eurotiomycetidae</taxon>
        <taxon>Onygenales</taxon>
        <taxon>Ajellomycetaceae</taxon>
        <taxon>Histoplasma</taxon>
    </lineage>
</organism>
<dbReference type="OrthoDB" id="4186463at2759"/>
<accession>A0A8A1M3J6</accession>
<dbReference type="EMBL" id="CP069111">
    <property type="protein sequence ID" value="QSS61086.1"/>
    <property type="molecule type" value="Genomic_DNA"/>
</dbReference>
<evidence type="ECO:0000313" key="1">
    <source>
        <dbReference type="EMBL" id="QSS61086.1"/>
    </source>
</evidence>
<protein>
    <submittedName>
        <fullName evidence="1">Uncharacterized protein</fullName>
    </submittedName>
</protein>
<reference evidence="1" key="1">
    <citation type="submission" date="2021-01" db="EMBL/GenBank/DDBJ databases">
        <title>Chromosome-level genome assembly of a human fungal pathogen reveals clustering of transcriptionally co-regulated genes.</title>
        <authorList>
            <person name="Voorhies M."/>
            <person name="Cohen S."/>
            <person name="Shea T.P."/>
            <person name="Petrus S."/>
            <person name="Munoz J.F."/>
            <person name="Poplawski S."/>
            <person name="Goldman W.E."/>
            <person name="Michael T."/>
            <person name="Cuomo C.A."/>
            <person name="Sil A."/>
            <person name="Beyhan S."/>
        </authorList>
    </citation>
    <scope>NUCLEOTIDE SEQUENCE</scope>
    <source>
        <strain evidence="1">WU24</strain>
    </source>
</reference>
<proteinExistence type="predicted"/>
<name>A0A8A1M3J6_AJECA</name>
<evidence type="ECO:0000313" key="2">
    <source>
        <dbReference type="Proteomes" id="UP000663671"/>
    </source>
</evidence>
<dbReference type="VEuPathDB" id="FungiDB:I7I51_03258"/>
<dbReference type="Proteomes" id="UP000663671">
    <property type="component" value="Chromosome 5"/>
</dbReference>
<sequence length="379" mass="42680">MEPSILDVGRRVATVSDMIQWLWHDGFYRGEVGWSAEWDPGAIFGTPNSTSEPYVFGVSTLCDAKAGRPLHLEPNVDEISDVAVEGAANAGFPETLFGDAHAKYVKTMIRQHKKLLPDALQEIDQRLLKAGVSAEEVTSLTIGRATDAYKKLARLDQVTGKCSPSSRLQFRVIYDILPGEWREMDVYLPRTCRLGDFEDTMLRHRLVLDLRHPTSPSYENLPENLGNPSEGSQSGVELRILTKKPGLGKKVWAYKIAEGDQSDTERRNFKGWKALCDEQDFTDLMQALLKDGSKEAKMAIVCHEITLETAKRMMERQSETEVYKKSTFYTWDGELDNSSDMAEANSNMAVDGCMPIPDDFDWSQLIDEEVAQWEEDSPN</sequence>
<dbReference type="AlphaFoldDB" id="A0A8A1M3J6"/>